<dbReference type="InterPro" id="IPR002938">
    <property type="entry name" value="FAD-bd"/>
</dbReference>
<reference evidence="7 8" key="1">
    <citation type="submission" date="2024-07" db="EMBL/GenBank/DDBJ databases">
        <title>Section-level genome sequencing and comparative genomics of Aspergillus sections Usti and Cavernicolus.</title>
        <authorList>
            <consortium name="Lawrence Berkeley National Laboratory"/>
            <person name="Nybo J.L."/>
            <person name="Vesth T.C."/>
            <person name="Theobald S."/>
            <person name="Frisvad J.C."/>
            <person name="Larsen T.O."/>
            <person name="Kjaerboelling I."/>
            <person name="Rothschild-Mancinelli K."/>
            <person name="Lyhne E.K."/>
            <person name="Kogle M.E."/>
            <person name="Barry K."/>
            <person name="Clum A."/>
            <person name="Na H."/>
            <person name="Ledsgaard L."/>
            <person name="Lin J."/>
            <person name="Lipzen A."/>
            <person name="Kuo A."/>
            <person name="Riley R."/>
            <person name="Mondo S."/>
            <person name="LaButti K."/>
            <person name="Haridas S."/>
            <person name="Pangalinan J."/>
            <person name="Salamov A.A."/>
            <person name="Simmons B.A."/>
            <person name="Magnuson J.K."/>
            <person name="Chen J."/>
            <person name="Drula E."/>
            <person name="Henrissat B."/>
            <person name="Wiebenga A."/>
            <person name="Lubbers R.J."/>
            <person name="Gomes A.C."/>
            <person name="Makela M.R."/>
            <person name="Stajich J."/>
            <person name="Grigoriev I.V."/>
            <person name="Mortensen U.H."/>
            <person name="De vries R.P."/>
            <person name="Baker S.E."/>
            <person name="Andersen M.R."/>
        </authorList>
    </citation>
    <scope>NUCLEOTIDE SEQUENCE [LARGE SCALE GENOMIC DNA]</scope>
    <source>
        <strain evidence="7 8">CBS 600.67</strain>
    </source>
</reference>
<comment type="similarity">
    <text evidence="1">Belongs to the paxM FAD-dependent monooxygenase family.</text>
</comment>
<feature type="domain" description="FAD-binding" evidence="6">
    <location>
        <begin position="61"/>
        <end position="412"/>
    </location>
</feature>
<evidence type="ECO:0000256" key="5">
    <source>
        <dbReference type="ARBA" id="ARBA00023033"/>
    </source>
</evidence>
<protein>
    <recommendedName>
        <fullName evidence="6">FAD-binding domain-containing protein</fullName>
    </recommendedName>
</protein>
<organism evidence="7 8">
    <name type="scientific">Aspergillus cavernicola</name>
    <dbReference type="NCBI Taxonomy" id="176166"/>
    <lineage>
        <taxon>Eukaryota</taxon>
        <taxon>Fungi</taxon>
        <taxon>Dikarya</taxon>
        <taxon>Ascomycota</taxon>
        <taxon>Pezizomycotina</taxon>
        <taxon>Eurotiomycetes</taxon>
        <taxon>Eurotiomycetidae</taxon>
        <taxon>Eurotiales</taxon>
        <taxon>Aspergillaceae</taxon>
        <taxon>Aspergillus</taxon>
        <taxon>Aspergillus subgen. Nidulantes</taxon>
    </lineage>
</organism>
<keyword evidence="2" id="KW-0285">Flavoprotein</keyword>
<evidence type="ECO:0000259" key="6">
    <source>
        <dbReference type="Pfam" id="PF01494"/>
    </source>
</evidence>
<dbReference type="Pfam" id="PF01494">
    <property type="entry name" value="FAD_binding_3"/>
    <property type="match status" value="1"/>
</dbReference>
<comment type="caution">
    <text evidence="7">The sequence shown here is derived from an EMBL/GenBank/DDBJ whole genome shotgun (WGS) entry which is preliminary data.</text>
</comment>
<sequence length="475" mass="52544">MNVELDQIQLPTYPSGSYNFIRRLRNEAVPKSSPSYGECKRDETSNPINNENQLIFPVKLNITIIGAGVGGLSTAIALKREGHSVTVYEQALALSEVGAGIQIPPNSSRILHSWGLKAALERRSIKPTSILWRRWQDGSTIGNARLNPELEEEFGSPYYVTHRAHLHDALHERVRGLGVPVRLGKRVEGYEVDDGVVRFSDREVVKTDLVIAADGIKSFARKLLNGERDKGPYGHGLAVYRATVSMDDIRADPLLKWIADSPALNLWLGHNLHVMSYAIAGGERYNLVLTHPTLPNQIQNISSADILNEMRSSYDGWDPVLKRLLDLVNHALEWPIHAVDIPERWASNSGKLVLIGDSAHAMAPYMALGAAMAVEDAAAMAAALNRLGSRGELGDVISKWTAVRKRRVTQVHQASFGHGLILHLPDGPVQRARDEALKAELGEGAITESPNQWNDPTVREWVYAYRPDVDINESF</sequence>
<keyword evidence="5" id="KW-0503">Monooxygenase</keyword>
<evidence type="ECO:0000256" key="3">
    <source>
        <dbReference type="ARBA" id="ARBA00022827"/>
    </source>
</evidence>
<evidence type="ECO:0000256" key="4">
    <source>
        <dbReference type="ARBA" id="ARBA00023002"/>
    </source>
</evidence>
<gene>
    <name evidence="7" type="ORF">BDW59DRAFT_156097</name>
</gene>
<dbReference type="PRINTS" id="PR00420">
    <property type="entry name" value="RNGMNOXGNASE"/>
</dbReference>
<evidence type="ECO:0000313" key="7">
    <source>
        <dbReference type="EMBL" id="KAL2835281.1"/>
    </source>
</evidence>
<dbReference type="Gene3D" id="3.50.50.60">
    <property type="entry name" value="FAD/NAD(P)-binding domain"/>
    <property type="match status" value="1"/>
</dbReference>
<dbReference type="InterPro" id="IPR050493">
    <property type="entry name" value="FAD-dep_Monooxygenase_BioMet"/>
</dbReference>
<keyword evidence="4" id="KW-0560">Oxidoreductase</keyword>
<proteinExistence type="inferred from homology"/>
<evidence type="ECO:0000256" key="1">
    <source>
        <dbReference type="ARBA" id="ARBA00007992"/>
    </source>
</evidence>
<dbReference type="InterPro" id="IPR036188">
    <property type="entry name" value="FAD/NAD-bd_sf"/>
</dbReference>
<dbReference type="SUPFAM" id="SSF54373">
    <property type="entry name" value="FAD-linked reductases, C-terminal domain"/>
    <property type="match status" value="1"/>
</dbReference>
<dbReference type="SUPFAM" id="SSF51905">
    <property type="entry name" value="FAD/NAD(P)-binding domain"/>
    <property type="match status" value="1"/>
</dbReference>
<dbReference type="PANTHER" id="PTHR13789">
    <property type="entry name" value="MONOOXYGENASE"/>
    <property type="match status" value="1"/>
</dbReference>
<evidence type="ECO:0000313" key="8">
    <source>
        <dbReference type="Proteomes" id="UP001610335"/>
    </source>
</evidence>
<keyword evidence="8" id="KW-1185">Reference proteome</keyword>
<dbReference type="Proteomes" id="UP001610335">
    <property type="component" value="Unassembled WGS sequence"/>
</dbReference>
<dbReference type="EMBL" id="JBFXLS010000001">
    <property type="protein sequence ID" value="KAL2835281.1"/>
    <property type="molecule type" value="Genomic_DNA"/>
</dbReference>
<dbReference type="PANTHER" id="PTHR13789:SF306">
    <property type="entry name" value="HYDROXYLASE, PUTATIVE-RELATED"/>
    <property type="match status" value="1"/>
</dbReference>
<name>A0ABR4J5G2_9EURO</name>
<keyword evidence="3" id="KW-0274">FAD</keyword>
<evidence type="ECO:0000256" key="2">
    <source>
        <dbReference type="ARBA" id="ARBA00022630"/>
    </source>
</evidence>
<accession>A0ABR4J5G2</accession>